<keyword evidence="3" id="KW-1185">Reference proteome</keyword>
<dbReference type="Proteomes" id="UP000076798">
    <property type="component" value="Unassembled WGS sequence"/>
</dbReference>
<organism evidence="2 3">
    <name type="scientific">Sistotremastrum suecicum HHB10207 ss-3</name>
    <dbReference type="NCBI Taxonomy" id="1314776"/>
    <lineage>
        <taxon>Eukaryota</taxon>
        <taxon>Fungi</taxon>
        <taxon>Dikarya</taxon>
        <taxon>Basidiomycota</taxon>
        <taxon>Agaricomycotina</taxon>
        <taxon>Agaricomycetes</taxon>
        <taxon>Sistotremastrales</taxon>
        <taxon>Sistotremastraceae</taxon>
        <taxon>Sistotremastrum</taxon>
    </lineage>
</organism>
<proteinExistence type="predicted"/>
<feature type="compositionally biased region" description="Low complexity" evidence="1">
    <location>
        <begin position="88"/>
        <end position="128"/>
    </location>
</feature>
<feature type="compositionally biased region" description="Polar residues" evidence="1">
    <location>
        <begin position="33"/>
        <end position="42"/>
    </location>
</feature>
<feature type="compositionally biased region" description="Polar residues" evidence="1">
    <location>
        <begin position="13"/>
        <end position="22"/>
    </location>
</feature>
<feature type="compositionally biased region" description="Basic and acidic residues" evidence="1">
    <location>
        <begin position="131"/>
        <end position="143"/>
    </location>
</feature>
<reference evidence="2 3" key="1">
    <citation type="journal article" date="2016" name="Mol. Biol. Evol.">
        <title>Comparative Genomics of Early-Diverging Mushroom-Forming Fungi Provides Insights into the Origins of Lignocellulose Decay Capabilities.</title>
        <authorList>
            <person name="Nagy L.G."/>
            <person name="Riley R."/>
            <person name="Tritt A."/>
            <person name="Adam C."/>
            <person name="Daum C."/>
            <person name="Floudas D."/>
            <person name="Sun H."/>
            <person name="Yadav J.S."/>
            <person name="Pangilinan J."/>
            <person name="Larsson K.H."/>
            <person name="Matsuura K."/>
            <person name="Barry K."/>
            <person name="Labutti K."/>
            <person name="Kuo R."/>
            <person name="Ohm R.A."/>
            <person name="Bhattacharya S.S."/>
            <person name="Shirouzu T."/>
            <person name="Yoshinaga Y."/>
            <person name="Martin F.M."/>
            <person name="Grigoriev I.V."/>
            <person name="Hibbett D.S."/>
        </authorList>
    </citation>
    <scope>NUCLEOTIDE SEQUENCE [LARGE SCALE GENOMIC DNA]</scope>
    <source>
        <strain evidence="2 3">HHB10207 ss-3</strain>
    </source>
</reference>
<dbReference type="EMBL" id="KV428111">
    <property type="protein sequence ID" value="KZT36302.1"/>
    <property type="molecule type" value="Genomic_DNA"/>
</dbReference>
<evidence type="ECO:0000313" key="2">
    <source>
        <dbReference type="EMBL" id="KZT36302.1"/>
    </source>
</evidence>
<accession>A0A166BEX8</accession>
<gene>
    <name evidence="2" type="ORF">SISSUDRAFT_1050085</name>
</gene>
<evidence type="ECO:0000313" key="3">
    <source>
        <dbReference type="Proteomes" id="UP000076798"/>
    </source>
</evidence>
<name>A0A166BEX8_9AGAM</name>
<evidence type="ECO:0000256" key="1">
    <source>
        <dbReference type="SAM" id="MobiDB-lite"/>
    </source>
</evidence>
<protein>
    <submittedName>
        <fullName evidence="2">Uncharacterized protein</fullName>
    </submittedName>
</protein>
<sequence>MAFSKQGPPLTATEPSKVTLQRESNEERMGASPASTKENLNSKLPEIHSAERPTSITQDGARKRKREIGREGDDDSVNRDRFKRGRGTEVVSTVHVSSEVAEISSSTTHSSGSSSSPGPSAPDSISIIRPPEFEDRTTENGEKIHVSPAEDVRLLGRIDNVLIRDNKSILEAYRSFFFSHVQYRALAGFGSNIEPNSLKNFGEVFGVVKDADVSDTVWGDRALYLMIVYHGYNEFVRRDLDKADLRPALLKQLECKNHNFDRELIPAVEYCLRQLSWNRLQKVSAIQATTLLGLSYMQNVQRTGRGPNEAYLMLISGAYRALTIMCQFAFKGGYPIEAKFWTTRKREREMGRQLTFEVSFLMKTFNLWKKEPLILYFEPMDESDDMLLFNATVDMSRAKNRALACDPKDLFLSNDRNQRLSNFITKAESIISRYAPARIHFPNLPHLLGPLKEDIAANRVPSSTLLLHTFRCDDLPVMTPM</sequence>
<feature type="region of interest" description="Disordered" evidence="1">
    <location>
        <begin position="1"/>
        <end position="143"/>
    </location>
</feature>
<feature type="compositionally biased region" description="Basic and acidic residues" evidence="1">
    <location>
        <begin position="68"/>
        <end position="80"/>
    </location>
</feature>
<dbReference type="AlphaFoldDB" id="A0A166BEX8"/>